<evidence type="ECO:0000256" key="5">
    <source>
        <dbReference type="ARBA" id="ARBA00049288"/>
    </source>
</evidence>
<dbReference type="GO" id="GO:0006099">
    <property type="term" value="P:tricarboxylic acid cycle"/>
    <property type="evidence" value="ECO:0007669"/>
    <property type="project" value="UniProtKB-UniRule"/>
</dbReference>
<dbReference type="PANTHER" id="PTHR42871">
    <property type="entry name" value="CITRATE SYNTHASE"/>
    <property type="match status" value="1"/>
</dbReference>
<dbReference type="FunFam" id="1.10.230.10:FF:000002">
    <property type="entry name" value="Citrate synthase"/>
    <property type="match status" value="1"/>
</dbReference>
<dbReference type="OrthoDB" id="9800864at2"/>
<evidence type="ECO:0000313" key="12">
    <source>
        <dbReference type="Proteomes" id="UP000197535"/>
    </source>
</evidence>
<dbReference type="Gene3D" id="1.10.230.10">
    <property type="entry name" value="Cytochrome P450-Terp, domain 2"/>
    <property type="match status" value="1"/>
</dbReference>
<accession>A0A254T6G7</accession>
<feature type="active site" evidence="8">
    <location>
        <position position="313"/>
    </location>
</feature>
<dbReference type="InterPro" id="IPR019810">
    <property type="entry name" value="Citrate_synthase_AS"/>
</dbReference>
<dbReference type="RefSeq" id="WP_088710639.1">
    <property type="nucleotide sequence ID" value="NZ_LSTO01000017.1"/>
</dbReference>
<dbReference type="Gene3D" id="2.20.28.60">
    <property type="match status" value="1"/>
</dbReference>
<dbReference type="Pfam" id="PF00285">
    <property type="entry name" value="Citrate_synt"/>
    <property type="match status" value="1"/>
</dbReference>
<name>A0A254T6G7_9BURK</name>
<dbReference type="InterPro" id="IPR036969">
    <property type="entry name" value="Citrate_synthase_sf"/>
</dbReference>
<dbReference type="InterPro" id="IPR024176">
    <property type="entry name" value="Citrate_synthase_bac-typ"/>
</dbReference>
<protein>
    <recommendedName>
        <fullName evidence="6 7">Citrate synthase</fullName>
    </recommendedName>
</protein>
<keyword evidence="3 9" id="KW-0816">Tricarboxylic acid cycle</keyword>
<comment type="caution">
    <text evidence="11">The sequence shown here is derived from an EMBL/GenBank/DDBJ whole genome shotgun (WGS) entry which is preliminary data.</text>
</comment>
<comment type="catalytic activity">
    <reaction evidence="5 9">
        <text>oxaloacetate + acetyl-CoA + H2O = citrate + CoA + H(+)</text>
        <dbReference type="Rhea" id="RHEA:16845"/>
        <dbReference type="ChEBI" id="CHEBI:15377"/>
        <dbReference type="ChEBI" id="CHEBI:15378"/>
        <dbReference type="ChEBI" id="CHEBI:16452"/>
        <dbReference type="ChEBI" id="CHEBI:16947"/>
        <dbReference type="ChEBI" id="CHEBI:57287"/>
        <dbReference type="ChEBI" id="CHEBI:57288"/>
        <dbReference type="EC" id="2.3.3.16"/>
    </reaction>
</comment>
<evidence type="ECO:0000256" key="7">
    <source>
        <dbReference type="PIRNR" id="PIRNR001369"/>
    </source>
</evidence>
<proteinExistence type="inferred from homology"/>
<dbReference type="NCBIfam" id="NF004126">
    <property type="entry name" value="PRK05614.1"/>
    <property type="match status" value="1"/>
</dbReference>
<organism evidence="11 12">
    <name type="scientific">Noviherbaspirillum denitrificans</name>
    <dbReference type="NCBI Taxonomy" id="1968433"/>
    <lineage>
        <taxon>Bacteria</taxon>
        <taxon>Pseudomonadati</taxon>
        <taxon>Pseudomonadota</taxon>
        <taxon>Betaproteobacteria</taxon>
        <taxon>Burkholderiales</taxon>
        <taxon>Oxalobacteraceae</taxon>
        <taxon>Noviherbaspirillum</taxon>
    </lineage>
</organism>
<evidence type="ECO:0000313" key="11">
    <source>
        <dbReference type="EMBL" id="OWW18195.1"/>
    </source>
</evidence>
<dbReference type="AlphaFoldDB" id="A0A254T6G7"/>
<dbReference type="PRINTS" id="PR00143">
    <property type="entry name" value="CITRTSNTHASE"/>
</dbReference>
<evidence type="ECO:0000256" key="1">
    <source>
        <dbReference type="ARBA" id="ARBA00004751"/>
    </source>
</evidence>
<dbReference type="InterPro" id="IPR002020">
    <property type="entry name" value="Citrate_synthase"/>
</dbReference>
<reference evidence="11 12" key="1">
    <citation type="submission" date="2016-02" db="EMBL/GenBank/DDBJ databases">
        <authorList>
            <person name="Wen L."/>
            <person name="He K."/>
            <person name="Yang H."/>
        </authorList>
    </citation>
    <scope>NUCLEOTIDE SEQUENCE [LARGE SCALE GENOMIC DNA]</scope>
    <source>
        <strain evidence="11 12">TSA40</strain>
    </source>
</reference>
<dbReference type="InterPro" id="IPR010953">
    <property type="entry name" value="Citrate_synthase_typ-I"/>
</dbReference>
<dbReference type="NCBIfam" id="TIGR01798">
    <property type="entry name" value="cit_synth_I"/>
    <property type="match status" value="1"/>
</dbReference>
<gene>
    <name evidence="11" type="primary">gltA</name>
    <name evidence="11" type="ORF">AYR66_02260</name>
</gene>
<comment type="pathway">
    <text evidence="1 9">Carbohydrate metabolism; tricarboxylic acid cycle; isocitrate from oxaloacetate: step 1/2.</text>
</comment>
<sequence>MTNSDTKATLSFSDGSPSLDLPIYKGTIGPDVIDIRKLYGATGKFTYDPGFMSTAACNSSITYIDGDKGELLYRGYPIEQLAVNADFLETCYLLLNGELPNAAQKQKFVSTVTNHTMVHEQMQFFFRGFRRDAHPMSVLVGTVGALSSFYHDSLDINDPHHREVSAIRLIAKLPTLVAMSYKYSVGQPFVYPRNDLSYSANFMRMMFSTPCEEYKVNDVLVRALDRILILHADHEQNASTSTVRLAGSSGANPFACIAAGIACLWGPAHGGANEAALNMLEDIQKQGGVERIGEFIAQVKDKNSNVKLMGFGHRVYKNYDPRAKLMRETCYEVLNELGLHDDPLFKLAMALEKIALEDDYFVQRKLYPNVDFYSGIVQRALGIPVSLFTGIFAMARTVGWIAQWNEMISDPEQKIGRPRQLFVGSPKRDVPPLAKRA</sequence>
<dbReference type="CDD" id="cd06114">
    <property type="entry name" value="EcCS_like"/>
    <property type="match status" value="1"/>
</dbReference>
<evidence type="ECO:0000256" key="8">
    <source>
        <dbReference type="PIRSR" id="PIRSR001369-1"/>
    </source>
</evidence>
<comment type="similarity">
    <text evidence="2 7 10">Belongs to the citrate synthase family.</text>
</comment>
<dbReference type="GO" id="GO:0005737">
    <property type="term" value="C:cytoplasm"/>
    <property type="evidence" value="ECO:0007669"/>
    <property type="project" value="InterPro"/>
</dbReference>
<dbReference type="InterPro" id="IPR016142">
    <property type="entry name" value="Citrate_synth-like_lrg_a-sub"/>
</dbReference>
<dbReference type="SUPFAM" id="SSF48256">
    <property type="entry name" value="Citrate synthase"/>
    <property type="match status" value="1"/>
</dbReference>
<keyword evidence="4 7" id="KW-0808">Transferase</keyword>
<dbReference type="EMBL" id="LSTO01000017">
    <property type="protein sequence ID" value="OWW18195.1"/>
    <property type="molecule type" value="Genomic_DNA"/>
</dbReference>
<dbReference type="InterPro" id="IPR016143">
    <property type="entry name" value="Citrate_synth-like_sm_a-sub"/>
</dbReference>
<evidence type="ECO:0000256" key="3">
    <source>
        <dbReference type="ARBA" id="ARBA00022532"/>
    </source>
</evidence>
<dbReference type="PANTHER" id="PTHR42871:SF1">
    <property type="entry name" value="CITRATE SYNTHASE"/>
    <property type="match status" value="1"/>
</dbReference>
<evidence type="ECO:0000256" key="10">
    <source>
        <dbReference type="RuleBase" id="RU003406"/>
    </source>
</evidence>
<evidence type="ECO:0000256" key="6">
    <source>
        <dbReference type="NCBIfam" id="TIGR01798"/>
    </source>
</evidence>
<dbReference type="Proteomes" id="UP000197535">
    <property type="component" value="Unassembled WGS sequence"/>
</dbReference>
<dbReference type="PROSITE" id="PS00480">
    <property type="entry name" value="CITRATE_SYNTHASE"/>
    <property type="match status" value="1"/>
</dbReference>
<feature type="active site" evidence="8">
    <location>
        <position position="371"/>
    </location>
</feature>
<evidence type="ECO:0000256" key="2">
    <source>
        <dbReference type="ARBA" id="ARBA00010566"/>
    </source>
</evidence>
<dbReference type="GO" id="GO:0036440">
    <property type="term" value="F:citrate synthase activity"/>
    <property type="evidence" value="ECO:0007669"/>
    <property type="project" value="UniProtKB-EC"/>
</dbReference>
<evidence type="ECO:0000256" key="4">
    <source>
        <dbReference type="ARBA" id="ARBA00022679"/>
    </source>
</evidence>
<dbReference type="PIRSF" id="PIRSF001369">
    <property type="entry name" value="Citrate_synth"/>
    <property type="match status" value="1"/>
</dbReference>
<keyword evidence="12" id="KW-1185">Reference proteome</keyword>
<evidence type="ECO:0000256" key="9">
    <source>
        <dbReference type="RuleBase" id="RU003370"/>
    </source>
</evidence>
<dbReference type="Gene3D" id="1.10.580.10">
    <property type="entry name" value="Citrate Synthase, domain 1"/>
    <property type="match status" value="1"/>
</dbReference>
<dbReference type="UniPathway" id="UPA00223">
    <property type="reaction ID" value="UER00717"/>
</dbReference>